<keyword evidence="1" id="KW-0227">DNA damage</keyword>
<evidence type="ECO:0000256" key="2">
    <source>
        <dbReference type="ARBA" id="ARBA00023204"/>
    </source>
</evidence>
<dbReference type="SUPFAM" id="SSF48150">
    <property type="entry name" value="DNA-glycosylase"/>
    <property type="match status" value="1"/>
</dbReference>
<proteinExistence type="predicted"/>
<dbReference type="RefSeq" id="WP_150447835.1">
    <property type="nucleotide sequence ID" value="NZ_VYSA01000001.1"/>
</dbReference>
<dbReference type="EMBL" id="VYSA01000001">
    <property type="protein sequence ID" value="KAA9111065.1"/>
    <property type="molecule type" value="Genomic_DNA"/>
</dbReference>
<dbReference type="GO" id="GO:0032131">
    <property type="term" value="F:alkylated DNA binding"/>
    <property type="evidence" value="ECO:0007669"/>
    <property type="project" value="TreeGrafter"/>
</dbReference>
<dbReference type="AlphaFoldDB" id="A0A5J5J7V3"/>
<protein>
    <submittedName>
        <fullName evidence="3">DNA-3-methyladenine glycosylase 2 family protein</fullName>
    </submittedName>
</protein>
<dbReference type="GO" id="GO:0008725">
    <property type="term" value="F:DNA-3-methyladenine glycosylase activity"/>
    <property type="evidence" value="ECO:0007669"/>
    <property type="project" value="TreeGrafter"/>
</dbReference>
<dbReference type="GO" id="GO:0006307">
    <property type="term" value="P:DNA alkylation repair"/>
    <property type="evidence" value="ECO:0007669"/>
    <property type="project" value="TreeGrafter"/>
</dbReference>
<name>A0A5J5J7V3_9MICO</name>
<accession>A0A5J5J7V3</accession>
<dbReference type="GO" id="GO:0006285">
    <property type="term" value="P:base-excision repair, AP site formation"/>
    <property type="evidence" value="ECO:0007669"/>
    <property type="project" value="TreeGrafter"/>
</dbReference>
<dbReference type="GO" id="GO:0032993">
    <property type="term" value="C:protein-DNA complex"/>
    <property type="evidence" value="ECO:0007669"/>
    <property type="project" value="TreeGrafter"/>
</dbReference>
<organism evidence="3 4">
    <name type="scientific">Microbacterium rhizomatis</name>
    <dbReference type="NCBI Taxonomy" id="1631477"/>
    <lineage>
        <taxon>Bacteria</taxon>
        <taxon>Bacillati</taxon>
        <taxon>Actinomycetota</taxon>
        <taxon>Actinomycetes</taxon>
        <taxon>Micrococcales</taxon>
        <taxon>Microbacteriaceae</taxon>
        <taxon>Microbacterium</taxon>
    </lineage>
</organism>
<dbReference type="InterPro" id="IPR011257">
    <property type="entry name" value="DNA_glycosylase"/>
</dbReference>
<evidence type="ECO:0000313" key="4">
    <source>
        <dbReference type="Proteomes" id="UP000325827"/>
    </source>
</evidence>
<dbReference type="PANTHER" id="PTHR43003:SF13">
    <property type="entry name" value="DNA-3-METHYLADENINE GLYCOSYLASE 2"/>
    <property type="match status" value="1"/>
</dbReference>
<evidence type="ECO:0000313" key="3">
    <source>
        <dbReference type="EMBL" id="KAA9111065.1"/>
    </source>
</evidence>
<sequence length="297" mass="32589">MTTREPLEIIVPLRGPYDLREVALMGFGHRDEKSWDGVMRLAFCTDDLERQVGVEVRQVDDRLDLRVHLAPGDVDVDVAVVARQVARIVSADHDGVAWAAVCQADPVLRRLHDLAPGFRPANFHSPYEAAVWSVISARRARAQGIGLRRRLSEAHGATFEIAGRAESALPTPAQLIGIDAFPGLPADRVPRLHAIAEAAIDGFLDIDRLVALDPEEAMAELQTLPGIGPFYSALIVIRACGLTDVLSTQETHSREAIRDLYGLDHLPSDAELVARAETWRPFRTWASVTLRAVGARL</sequence>
<dbReference type="GO" id="GO:0005737">
    <property type="term" value="C:cytoplasm"/>
    <property type="evidence" value="ECO:0007669"/>
    <property type="project" value="TreeGrafter"/>
</dbReference>
<dbReference type="Gene3D" id="1.10.1670.40">
    <property type="match status" value="1"/>
</dbReference>
<comment type="caution">
    <text evidence="3">The sequence shown here is derived from an EMBL/GenBank/DDBJ whole genome shotgun (WGS) entry which is preliminary data.</text>
</comment>
<dbReference type="InterPro" id="IPR051912">
    <property type="entry name" value="Alkylbase_DNA_Glycosylase/TA"/>
</dbReference>
<dbReference type="GO" id="GO:0043916">
    <property type="term" value="F:DNA-7-methylguanine glycosylase activity"/>
    <property type="evidence" value="ECO:0007669"/>
    <property type="project" value="TreeGrafter"/>
</dbReference>
<dbReference type="OrthoDB" id="9811249at2"/>
<keyword evidence="4" id="KW-1185">Reference proteome</keyword>
<dbReference type="Gene3D" id="1.10.340.30">
    <property type="entry name" value="Hypothetical protein, domain 2"/>
    <property type="match status" value="1"/>
</dbReference>
<keyword evidence="2" id="KW-0234">DNA repair</keyword>
<evidence type="ECO:0000256" key="1">
    <source>
        <dbReference type="ARBA" id="ARBA00022763"/>
    </source>
</evidence>
<reference evidence="4" key="1">
    <citation type="submission" date="2019-09" db="EMBL/GenBank/DDBJ databases">
        <title>Mumia zhuanghuii sp. nov. isolated from the intestinal contents of plateau pika (Ochotona curzoniae) in the Qinghai-Tibet plateau of China.</title>
        <authorList>
            <person name="Tian Z."/>
        </authorList>
    </citation>
    <scope>NUCLEOTIDE SEQUENCE [LARGE SCALE GENOMIC DNA]</scope>
    <source>
        <strain evidence="4">JCM 30598</strain>
    </source>
</reference>
<gene>
    <name evidence="3" type="ORF">F6B43_05485</name>
</gene>
<dbReference type="Proteomes" id="UP000325827">
    <property type="component" value="Unassembled WGS sequence"/>
</dbReference>
<dbReference type="PANTHER" id="PTHR43003">
    <property type="entry name" value="DNA-3-METHYLADENINE GLYCOSYLASE"/>
    <property type="match status" value="1"/>
</dbReference>